<evidence type="ECO:0000313" key="2">
    <source>
        <dbReference type="Proteomes" id="UP001280121"/>
    </source>
</evidence>
<proteinExistence type="predicted"/>
<evidence type="ECO:0000313" key="1">
    <source>
        <dbReference type="EMBL" id="KAK2663470.1"/>
    </source>
</evidence>
<dbReference type="Proteomes" id="UP001280121">
    <property type="component" value="Unassembled WGS sequence"/>
</dbReference>
<gene>
    <name evidence="1" type="ORF">Ddye_002044</name>
</gene>
<name>A0AAD9XQD7_9ROSI</name>
<dbReference type="PANTHER" id="PTHR34835">
    <property type="entry name" value="OS07G0283600 PROTEIN-RELATED"/>
    <property type="match status" value="1"/>
</dbReference>
<dbReference type="AlphaFoldDB" id="A0AAD9XQD7"/>
<dbReference type="EMBL" id="JANJYI010000001">
    <property type="protein sequence ID" value="KAK2663470.1"/>
    <property type="molecule type" value="Genomic_DNA"/>
</dbReference>
<sequence length="189" mass="22051">MRIGVPLNNRCLVFHLPLCEILLKTIALETNEIVLHGKSIPIRESDFEKVIGLPNDTHDVDCDIGEFGETYIKMKNIVINTGKHTITLSSLMTKLKNMKDTDDVFKISLILFTISTLLCRLVSSKIDETLLTQLNDPKLIRYKNRATYYFLYLMDGVRKFRDEGSRYFQCCIPFIQIFYWEVFHIKKCM</sequence>
<accession>A0AAD9XQD7</accession>
<reference evidence="1" key="1">
    <citation type="journal article" date="2023" name="Plant J.">
        <title>Genome sequences and population genomics provide insights into the demographic history, inbreeding, and mutation load of two 'living fossil' tree species of Dipteronia.</title>
        <authorList>
            <person name="Feng Y."/>
            <person name="Comes H.P."/>
            <person name="Chen J."/>
            <person name="Zhu S."/>
            <person name="Lu R."/>
            <person name="Zhang X."/>
            <person name="Li P."/>
            <person name="Qiu J."/>
            <person name="Olsen K.M."/>
            <person name="Qiu Y."/>
        </authorList>
    </citation>
    <scope>NUCLEOTIDE SEQUENCE</scope>
    <source>
        <strain evidence="1">KIB01</strain>
    </source>
</reference>
<keyword evidence="2" id="KW-1185">Reference proteome</keyword>
<organism evidence="1 2">
    <name type="scientific">Dipteronia dyeriana</name>
    <dbReference type="NCBI Taxonomy" id="168575"/>
    <lineage>
        <taxon>Eukaryota</taxon>
        <taxon>Viridiplantae</taxon>
        <taxon>Streptophyta</taxon>
        <taxon>Embryophyta</taxon>
        <taxon>Tracheophyta</taxon>
        <taxon>Spermatophyta</taxon>
        <taxon>Magnoliopsida</taxon>
        <taxon>eudicotyledons</taxon>
        <taxon>Gunneridae</taxon>
        <taxon>Pentapetalae</taxon>
        <taxon>rosids</taxon>
        <taxon>malvids</taxon>
        <taxon>Sapindales</taxon>
        <taxon>Sapindaceae</taxon>
        <taxon>Hippocastanoideae</taxon>
        <taxon>Acereae</taxon>
        <taxon>Dipteronia</taxon>
    </lineage>
</organism>
<dbReference type="PANTHER" id="PTHR34835:SF34">
    <property type="entry name" value="OS08G0555500 PROTEIN"/>
    <property type="match status" value="1"/>
</dbReference>
<comment type="caution">
    <text evidence="1">The sequence shown here is derived from an EMBL/GenBank/DDBJ whole genome shotgun (WGS) entry which is preliminary data.</text>
</comment>
<protein>
    <submittedName>
        <fullName evidence="1">Uncharacterized protein</fullName>
    </submittedName>
</protein>